<keyword evidence="2" id="KW-1185">Reference proteome</keyword>
<name>A0A2T6ZKM2_TUBBO</name>
<dbReference type="PROSITE" id="PS51257">
    <property type="entry name" value="PROKAR_LIPOPROTEIN"/>
    <property type="match status" value="1"/>
</dbReference>
<dbReference type="AlphaFoldDB" id="A0A2T6ZKM2"/>
<accession>A0A2T6ZKM2</accession>
<proteinExistence type="predicted"/>
<evidence type="ECO:0000313" key="1">
    <source>
        <dbReference type="EMBL" id="PUU76049.1"/>
    </source>
</evidence>
<organism evidence="1 2">
    <name type="scientific">Tuber borchii</name>
    <name type="common">White truffle</name>
    <dbReference type="NCBI Taxonomy" id="42251"/>
    <lineage>
        <taxon>Eukaryota</taxon>
        <taxon>Fungi</taxon>
        <taxon>Dikarya</taxon>
        <taxon>Ascomycota</taxon>
        <taxon>Pezizomycotina</taxon>
        <taxon>Pezizomycetes</taxon>
        <taxon>Pezizales</taxon>
        <taxon>Tuberaceae</taxon>
        <taxon>Tuber</taxon>
    </lineage>
</organism>
<comment type="caution">
    <text evidence="1">The sequence shown here is derived from an EMBL/GenBank/DDBJ whole genome shotgun (WGS) entry which is preliminary data.</text>
</comment>
<gene>
    <name evidence="1" type="ORF">B9Z19DRAFT_1130368</name>
</gene>
<protein>
    <submittedName>
        <fullName evidence="1">Uncharacterized protein</fullName>
    </submittedName>
</protein>
<dbReference type="Proteomes" id="UP000244722">
    <property type="component" value="Unassembled WGS sequence"/>
</dbReference>
<dbReference type="EMBL" id="NESQ01000205">
    <property type="protein sequence ID" value="PUU76049.1"/>
    <property type="molecule type" value="Genomic_DNA"/>
</dbReference>
<sequence>MLRAIFSGHNWNENLMIALASGAACYVAVQDTKRLCRADEKRRTQHLLMELQHARIKSGEEEGSQVPAK</sequence>
<reference evidence="1 2" key="1">
    <citation type="submission" date="2017-04" db="EMBL/GenBank/DDBJ databases">
        <title>Draft genome sequence of Tuber borchii Vittad., a whitish edible truffle.</title>
        <authorList>
            <consortium name="DOE Joint Genome Institute"/>
            <person name="Murat C."/>
            <person name="Kuo A."/>
            <person name="Barry K.W."/>
            <person name="Clum A."/>
            <person name="Dockter R.B."/>
            <person name="Fauchery L."/>
            <person name="Iotti M."/>
            <person name="Kohler A."/>
            <person name="Labutti K."/>
            <person name="Lindquist E.A."/>
            <person name="Lipzen A."/>
            <person name="Ohm R.A."/>
            <person name="Wang M."/>
            <person name="Grigoriev I.V."/>
            <person name="Zambonelli A."/>
            <person name="Martin F.M."/>
        </authorList>
    </citation>
    <scope>NUCLEOTIDE SEQUENCE [LARGE SCALE GENOMIC DNA]</scope>
    <source>
        <strain evidence="1 2">Tbo3840</strain>
    </source>
</reference>
<evidence type="ECO:0000313" key="2">
    <source>
        <dbReference type="Proteomes" id="UP000244722"/>
    </source>
</evidence>